<dbReference type="EMBL" id="BRYA01000665">
    <property type="protein sequence ID" value="GMI28621.1"/>
    <property type="molecule type" value="Genomic_DNA"/>
</dbReference>
<evidence type="ECO:0000313" key="3">
    <source>
        <dbReference type="Proteomes" id="UP001165065"/>
    </source>
</evidence>
<reference evidence="3" key="1">
    <citation type="journal article" date="2023" name="Commun. Biol.">
        <title>Genome analysis of Parmales, the sister group of diatoms, reveals the evolutionary specialization of diatoms from phago-mixotrophs to photoautotrophs.</title>
        <authorList>
            <person name="Ban H."/>
            <person name="Sato S."/>
            <person name="Yoshikawa S."/>
            <person name="Yamada K."/>
            <person name="Nakamura Y."/>
            <person name="Ichinomiya M."/>
            <person name="Sato N."/>
            <person name="Blanc-Mathieu R."/>
            <person name="Endo H."/>
            <person name="Kuwata A."/>
            <person name="Ogata H."/>
        </authorList>
    </citation>
    <scope>NUCLEOTIDE SEQUENCE [LARGE SCALE GENOMIC DNA]</scope>
</reference>
<comment type="caution">
    <text evidence="2">The sequence shown here is derived from an EMBL/GenBank/DDBJ whole genome shotgun (WGS) entry which is preliminary data.</text>
</comment>
<dbReference type="AlphaFoldDB" id="A0A9W7G191"/>
<gene>
    <name evidence="2" type="ORF">TrCOL_g4231</name>
</gene>
<proteinExistence type="predicted"/>
<dbReference type="Proteomes" id="UP001165065">
    <property type="component" value="Unassembled WGS sequence"/>
</dbReference>
<accession>A0A9W7G191</accession>
<feature type="compositionally biased region" description="Low complexity" evidence="1">
    <location>
        <begin position="34"/>
        <end position="45"/>
    </location>
</feature>
<organism evidence="2 3">
    <name type="scientific">Triparma columacea</name>
    <dbReference type="NCBI Taxonomy" id="722753"/>
    <lineage>
        <taxon>Eukaryota</taxon>
        <taxon>Sar</taxon>
        <taxon>Stramenopiles</taxon>
        <taxon>Ochrophyta</taxon>
        <taxon>Bolidophyceae</taxon>
        <taxon>Parmales</taxon>
        <taxon>Triparmaceae</taxon>
        <taxon>Triparma</taxon>
    </lineage>
</organism>
<evidence type="ECO:0000313" key="2">
    <source>
        <dbReference type="EMBL" id="GMI28621.1"/>
    </source>
</evidence>
<keyword evidence="3" id="KW-1185">Reference proteome</keyword>
<sequence>MFRYLSSFTPSSKTSITSRSDVLRRLQEINAEVTSLSTSSSSPDLSLPPPPPPSNSESPPSNLSTLTLKFISTATSIYDNLTTANSFSSVIASHSHVSDAITQLSELHVILQEIEFEKTTTWVEGTSICTALNDYVSTVKSTISRSQINAVQTYLKSGKNESGEDVTNTIAELVTLVNDGLVGVEVFANIQNIIDDKVKDIWEVYSGSGWDDILTYYNDTWGRSVCGCLVIKGDVIAQGVVKGITEDGEKVWEWAGVKGEDDRKITEVEITKAARKAEEVGFKVTFSKKWDEASIMERVIKKEGARTFGGWGNVVEGKDGMMVSEGIVKMCQHIRKLKLIKNGDKAARTCLTYNRALDAVLSTTTSTDKEGGLDVSALTKAGCVRYNSKQMVGKMCLEWGYADLTPVYRRLAAAEAKGVMEDVVCGIGKVGSRRGEVEWTNEIEAWGRKCKNAVGKVKEGGGGVNDDVVRVVVNGVEEWVEEIIWELVCTHDVSLEEGETLGRVGRNLGWDSGICGFMDLGLDEIEERVRKGIMDVKPERLVVLLDRVFMETEKREKVKGLVRDCMR</sequence>
<evidence type="ECO:0000256" key="1">
    <source>
        <dbReference type="SAM" id="MobiDB-lite"/>
    </source>
</evidence>
<protein>
    <submittedName>
        <fullName evidence="2">Uncharacterized protein</fullName>
    </submittedName>
</protein>
<name>A0A9W7G191_9STRA</name>
<feature type="region of interest" description="Disordered" evidence="1">
    <location>
        <begin position="33"/>
        <end position="62"/>
    </location>
</feature>